<dbReference type="OrthoDB" id="424794at2759"/>
<dbReference type="SUPFAM" id="SSF55120">
    <property type="entry name" value="Pseudouridine synthase"/>
    <property type="match status" value="1"/>
</dbReference>
<dbReference type="PROSITE" id="PS01129">
    <property type="entry name" value="PSI_RLU"/>
    <property type="match status" value="1"/>
</dbReference>
<protein>
    <recommendedName>
        <fullName evidence="1">Pseudouridine synthase RsuA/RluA-like domain-containing protein</fullName>
    </recommendedName>
</protein>
<proteinExistence type="predicted"/>
<dbReference type="HOGENOM" id="CLU_016902_12_1_1"/>
<dbReference type="OMA" id="RVQGKFP"/>
<dbReference type="CDD" id="cd02557">
    <property type="entry name" value="PseudoU_synth_ScRIB2"/>
    <property type="match status" value="1"/>
</dbReference>
<reference evidence="2 3" key="1">
    <citation type="journal article" date="2011" name="Proc. Natl. Acad. Sci. U.S.A.">
        <title>Evolutionary erosion of yeast sex chromosomes by mating-type switching accidents.</title>
        <authorList>
            <person name="Gordon J.L."/>
            <person name="Armisen D."/>
            <person name="Proux-Wera E."/>
            <person name="Oheigeartaigh S.S."/>
            <person name="Byrne K.P."/>
            <person name="Wolfe K.H."/>
        </authorList>
    </citation>
    <scope>NUCLEOTIDE SEQUENCE [LARGE SCALE GENOMIC DNA]</scope>
    <source>
        <strain evidence="3">ATCC 10597 / BCRC 20456 / CBS 421 / NBRC 0211 / NRRL Y-12639</strain>
    </source>
</reference>
<dbReference type="InterPro" id="IPR006145">
    <property type="entry name" value="PsdUridine_synth_RsuA/RluA"/>
</dbReference>
<dbReference type="KEGG" id="ndi:NDAI_0D02060"/>
<evidence type="ECO:0000259" key="1">
    <source>
        <dbReference type="Pfam" id="PF00849"/>
    </source>
</evidence>
<dbReference type="InterPro" id="IPR006224">
    <property type="entry name" value="PsdUridine_synth_RluA-like_CS"/>
</dbReference>
<dbReference type="GO" id="GO:0000455">
    <property type="term" value="P:enzyme-directed rRNA pseudouridine synthesis"/>
    <property type="evidence" value="ECO:0007669"/>
    <property type="project" value="TreeGrafter"/>
</dbReference>
<organism evidence="2 3">
    <name type="scientific">Naumovozyma dairenensis (strain ATCC 10597 / BCRC 20456 / CBS 421 / NBRC 0211 / NRRL Y-12639)</name>
    <name type="common">Saccharomyces dairenensis</name>
    <dbReference type="NCBI Taxonomy" id="1071378"/>
    <lineage>
        <taxon>Eukaryota</taxon>
        <taxon>Fungi</taxon>
        <taxon>Dikarya</taxon>
        <taxon>Ascomycota</taxon>
        <taxon>Saccharomycotina</taxon>
        <taxon>Saccharomycetes</taxon>
        <taxon>Saccharomycetales</taxon>
        <taxon>Saccharomycetaceae</taxon>
        <taxon>Naumovozyma</taxon>
    </lineage>
</organism>
<dbReference type="Proteomes" id="UP000000689">
    <property type="component" value="Chromosome 4"/>
</dbReference>
<dbReference type="AlphaFoldDB" id="G0W9Q9"/>
<gene>
    <name evidence="2" type="primary">NDAI0D02060</name>
    <name evidence="2" type="ordered locus">NDAI_0D02060</name>
</gene>
<dbReference type="STRING" id="1071378.G0W9Q9"/>
<evidence type="ECO:0000313" key="3">
    <source>
        <dbReference type="Proteomes" id="UP000000689"/>
    </source>
</evidence>
<dbReference type="GO" id="GO:0005739">
    <property type="term" value="C:mitochondrion"/>
    <property type="evidence" value="ECO:0007669"/>
    <property type="project" value="EnsemblFungi"/>
</dbReference>
<feature type="domain" description="Pseudouridine synthase RsuA/RluA-like" evidence="1">
    <location>
        <begin position="123"/>
        <end position="292"/>
    </location>
</feature>
<keyword evidence="3" id="KW-1185">Reference proteome</keyword>
<dbReference type="PANTHER" id="PTHR21600">
    <property type="entry name" value="MITOCHONDRIAL RNA PSEUDOURIDINE SYNTHASE"/>
    <property type="match status" value="1"/>
</dbReference>
<dbReference type="EMBL" id="HE580270">
    <property type="protein sequence ID" value="CCD24520.1"/>
    <property type="molecule type" value="Genomic_DNA"/>
</dbReference>
<evidence type="ECO:0000313" key="2">
    <source>
        <dbReference type="EMBL" id="CCD24520.1"/>
    </source>
</evidence>
<dbReference type="RefSeq" id="XP_003669763.1">
    <property type="nucleotide sequence ID" value="XM_003669715.1"/>
</dbReference>
<accession>G0W9Q9</accession>
<dbReference type="GO" id="GO:0031119">
    <property type="term" value="P:tRNA pseudouridine synthesis"/>
    <property type="evidence" value="ECO:0007669"/>
    <property type="project" value="EnsemblFungi"/>
</dbReference>
<dbReference type="Gene3D" id="3.30.2350.10">
    <property type="entry name" value="Pseudouridine synthase"/>
    <property type="match status" value="1"/>
</dbReference>
<dbReference type="GO" id="GO:0009982">
    <property type="term" value="F:pseudouridine synthase activity"/>
    <property type="evidence" value="ECO:0007669"/>
    <property type="project" value="EnsemblFungi"/>
</dbReference>
<dbReference type="InterPro" id="IPR050188">
    <property type="entry name" value="RluA_PseudoU_synthase"/>
</dbReference>
<dbReference type="GO" id="GO:0003723">
    <property type="term" value="F:RNA binding"/>
    <property type="evidence" value="ECO:0007669"/>
    <property type="project" value="InterPro"/>
</dbReference>
<dbReference type="Pfam" id="PF00849">
    <property type="entry name" value="PseudoU_synth_2"/>
    <property type="match status" value="1"/>
</dbReference>
<sequence>MTGEVYFANGLRKLRPYYNTRTSFVKGRWLGKPLVDVLTKEFRLYPREHYVSEINKNHFKIIRDDIPLKPTEVFESAIKNKDIIETISHKHEPPVRQWCNEQEEAEDNKNRIAGFDIVHEDADILVINKPNGIPIHPTGQFYQNTITEILKSHDKPVLPCYRLDKVTSGLLIMAKNKIAAGKVQSKIRARDMSKLYLARVQGKFPNVPERSMIINNTINDASIMFDDSTIVTTVDSHVYTIEPKKQFPAGLSMSREAITLFYPLSYLPKENQSVVVCKPLTGRTHQIRIHLARLGFPIVNDSMYNEAKATYPERLKFMLDYGNWESSGLSTEHLSKKFAEFVAEVREAHDLKSAGKLNKFRCGECGCWEMDDPPVEDLVLWLHAWKYSDSEGTFSFETKLPLWACA</sequence>
<dbReference type="GeneID" id="11494891"/>
<dbReference type="InterPro" id="IPR020103">
    <property type="entry name" value="PsdUridine_synth_cat_dom_sf"/>
</dbReference>
<name>G0W9Q9_NAUDC</name>
<dbReference type="PANTHER" id="PTHR21600:SF42">
    <property type="entry name" value="TRNA PSEUDOURIDINE(31) SYNTHASE"/>
    <property type="match status" value="1"/>
</dbReference>
<dbReference type="eggNOG" id="KOG1919">
    <property type="taxonomic scope" value="Eukaryota"/>
</dbReference>